<name>A0A4E0RQX0_9GAMM</name>
<gene>
    <name evidence="1" type="ORF">PN36_21215</name>
</gene>
<proteinExistence type="predicted"/>
<protein>
    <submittedName>
        <fullName evidence="1">Uncharacterized protein</fullName>
    </submittedName>
</protein>
<dbReference type="EMBL" id="JSZA02000095">
    <property type="protein sequence ID" value="TGO02654.1"/>
    <property type="molecule type" value="Genomic_DNA"/>
</dbReference>
<accession>A0A4E0RQX0</accession>
<comment type="caution">
    <text evidence="1">The sequence shown here is derived from an EMBL/GenBank/DDBJ whole genome shotgun (WGS) entry which is preliminary data.</text>
</comment>
<keyword evidence="2" id="KW-1185">Reference proteome</keyword>
<evidence type="ECO:0000313" key="1">
    <source>
        <dbReference type="EMBL" id="TGO02654.1"/>
    </source>
</evidence>
<sequence>MLRTREFFIEPGKFIAPADCWGDVGAATGALLINLITTAAAKGYAQGELSLLWASSESGERSAALLQAQPLIKE</sequence>
<organism evidence="1 2">
    <name type="scientific">Candidatus Thiomargarita nelsonii</name>
    <dbReference type="NCBI Taxonomy" id="1003181"/>
    <lineage>
        <taxon>Bacteria</taxon>
        <taxon>Pseudomonadati</taxon>
        <taxon>Pseudomonadota</taxon>
        <taxon>Gammaproteobacteria</taxon>
        <taxon>Thiotrichales</taxon>
        <taxon>Thiotrichaceae</taxon>
        <taxon>Thiomargarita</taxon>
    </lineage>
</organism>
<reference evidence="1 2" key="1">
    <citation type="journal article" date="2016" name="Front. Microbiol.">
        <title>Single-Cell (Meta-)Genomics of a Dimorphic Candidatus Thiomargarita nelsonii Reveals Genomic Plasticity.</title>
        <authorList>
            <person name="Flood B.E."/>
            <person name="Fliss P."/>
            <person name="Jones D.S."/>
            <person name="Dick G.J."/>
            <person name="Jain S."/>
            <person name="Kaster A.K."/>
            <person name="Winkel M."/>
            <person name="Mussmann M."/>
            <person name="Bailey J."/>
        </authorList>
    </citation>
    <scope>NUCLEOTIDE SEQUENCE [LARGE SCALE GENOMIC DNA]</scope>
    <source>
        <strain evidence="1">Hydrate Ridge</strain>
    </source>
</reference>
<dbReference type="AlphaFoldDB" id="A0A4E0RQX0"/>
<dbReference type="Proteomes" id="UP000030428">
    <property type="component" value="Unassembled WGS sequence"/>
</dbReference>
<evidence type="ECO:0000313" key="2">
    <source>
        <dbReference type="Proteomes" id="UP000030428"/>
    </source>
</evidence>